<protein>
    <submittedName>
        <fullName evidence="3">HPt (Histidine-containing phosphotransfer) domain-containing protein</fullName>
    </submittedName>
</protein>
<dbReference type="Proteomes" id="UP000582837">
    <property type="component" value="Unassembled WGS sequence"/>
</dbReference>
<dbReference type="Pfam" id="PF01627">
    <property type="entry name" value="Hpt"/>
    <property type="match status" value="1"/>
</dbReference>
<dbReference type="GO" id="GO:0004672">
    <property type="term" value="F:protein kinase activity"/>
    <property type="evidence" value="ECO:0007669"/>
    <property type="project" value="UniProtKB-ARBA"/>
</dbReference>
<dbReference type="Gene3D" id="1.20.120.160">
    <property type="entry name" value="HPT domain"/>
    <property type="match status" value="2"/>
</dbReference>
<evidence type="ECO:0000313" key="3">
    <source>
        <dbReference type="EMBL" id="MBB6072770.1"/>
    </source>
</evidence>
<dbReference type="PROSITE" id="PS50894">
    <property type="entry name" value="HPT"/>
    <property type="match status" value="1"/>
</dbReference>
<sequence length="478" mass="50164">MSQPLREYFGLEAAEFLDQMDGLLAGEQRPDLMRFFRLARGVRGSAQLAGADAIAEVAERLEDATRALRDGVLAWSPEVRDRARATAADLRSFVERHGAGWSADDDLRARAAADRWSDVRGGRRRNDSPGGADELFPFVQRELAGVVAEMDRVLAELTAQPAVREPLRIVLRRMRPVRGVAGMDVLAPVLEVLEGIEDAAHEILGRASPVLPVELSLLSAAREALRDAGAVLATGSAPGESAQLVAFRELRDQADQAAGAEGASEVIPVSRLFLDGGTRNLVSSPLAPMPAEDGTVTPEVEQFLRIEGTGFLDRAEASLASLPARPRRFARTAREVAELAASVRELASTYSVAGMAASAELAATRLSAAASPDEARDALRALRVALSGAAPVPEVEAATSISLAPPEPGPVAPEASSLDAEDGVVPIETILYAPDAALREALALRGLIQDLAGAAPGTPLGDALDELFGLVQVAAGAS</sequence>
<dbReference type="AlphaFoldDB" id="A0A841H445"/>
<reference evidence="3 4" key="1">
    <citation type="submission" date="2020-08" db="EMBL/GenBank/DDBJ databases">
        <title>Genomic Encyclopedia of Type Strains, Phase IV (KMG-IV): sequencing the most valuable type-strain genomes for metagenomic binning, comparative biology and taxonomic classification.</title>
        <authorList>
            <person name="Goeker M."/>
        </authorList>
    </citation>
    <scope>NUCLEOTIDE SEQUENCE [LARGE SCALE GENOMIC DNA]</scope>
    <source>
        <strain evidence="3 4">DSM 29007</strain>
    </source>
</reference>
<dbReference type="RefSeq" id="WP_170035515.1">
    <property type="nucleotide sequence ID" value="NZ_JABDTL010000001.1"/>
</dbReference>
<dbReference type="InterPro" id="IPR036641">
    <property type="entry name" value="HPT_dom_sf"/>
</dbReference>
<dbReference type="SUPFAM" id="SSF47226">
    <property type="entry name" value="Histidine-containing phosphotransfer domain, HPT domain"/>
    <property type="match status" value="2"/>
</dbReference>
<gene>
    <name evidence="3" type="ORF">HNQ61_004434</name>
</gene>
<name>A0A841H445_9BACT</name>
<organism evidence="3 4">
    <name type="scientific">Longimicrobium terrae</name>
    <dbReference type="NCBI Taxonomy" id="1639882"/>
    <lineage>
        <taxon>Bacteria</taxon>
        <taxon>Pseudomonadati</taxon>
        <taxon>Gemmatimonadota</taxon>
        <taxon>Longimicrobiia</taxon>
        <taxon>Longimicrobiales</taxon>
        <taxon>Longimicrobiaceae</taxon>
        <taxon>Longimicrobium</taxon>
    </lineage>
</organism>
<proteinExistence type="predicted"/>
<comment type="caution">
    <text evidence="1">Lacks conserved residue(s) required for the propagation of feature annotation.</text>
</comment>
<feature type="domain" description="HPt" evidence="2">
    <location>
        <begin position="1"/>
        <end position="97"/>
    </location>
</feature>
<comment type="caution">
    <text evidence="3">The sequence shown here is derived from an EMBL/GenBank/DDBJ whole genome shotgun (WGS) entry which is preliminary data.</text>
</comment>
<evidence type="ECO:0000313" key="4">
    <source>
        <dbReference type="Proteomes" id="UP000582837"/>
    </source>
</evidence>
<accession>A0A841H445</accession>
<keyword evidence="4" id="KW-1185">Reference proteome</keyword>
<dbReference type="EMBL" id="JACHIA010000018">
    <property type="protein sequence ID" value="MBB6072770.1"/>
    <property type="molecule type" value="Genomic_DNA"/>
</dbReference>
<dbReference type="GO" id="GO:0000160">
    <property type="term" value="P:phosphorelay signal transduction system"/>
    <property type="evidence" value="ECO:0007669"/>
    <property type="project" value="InterPro"/>
</dbReference>
<dbReference type="InterPro" id="IPR008207">
    <property type="entry name" value="Sig_transdc_His_kin_Hpt_dom"/>
</dbReference>
<dbReference type="CDD" id="cd00088">
    <property type="entry name" value="HPT"/>
    <property type="match status" value="1"/>
</dbReference>
<evidence type="ECO:0000256" key="1">
    <source>
        <dbReference type="PROSITE-ProRule" id="PRU00110"/>
    </source>
</evidence>
<evidence type="ECO:0000259" key="2">
    <source>
        <dbReference type="PROSITE" id="PS50894"/>
    </source>
</evidence>